<dbReference type="GO" id="GO:0006281">
    <property type="term" value="P:DNA repair"/>
    <property type="evidence" value="ECO:0007669"/>
    <property type="project" value="UniProtKB-KW"/>
</dbReference>
<comment type="similarity">
    <text evidence="1">Belongs to the helicase family.</text>
</comment>
<proteinExistence type="inferred from homology"/>
<name>A0A1S4DFH6_TOBAC</name>
<evidence type="ECO:0000259" key="2">
    <source>
        <dbReference type="Pfam" id="PF05970"/>
    </source>
</evidence>
<dbReference type="Pfam" id="PF05970">
    <property type="entry name" value="PIF1"/>
    <property type="match status" value="1"/>
</dbReference>
<comment type="cofactor">
    <cofactor evidence="1">
        <name>Mg(2+)</name>
        <dbReference type="ChEBI" id="CHEBI:18420"/>
    </cofactor>
</comment>
<dbReference type="PANTHER" id="PTHR10492:SF97">
    <property type="entry name" value="ATP-DEPENDENT DNA HELICASE"/>
    <property type="match status" value="1"/>
</dbReference>
<dbReference type="PANTHER" id="PTHR10492">
    <property type="match status" value="1"/>
</dbReference>
<evidence type="ECO:0000313" key="3">
    <source>
        <dbReference type="Proteomes" id="UP000790787"/>
    </source>
</evidence>
<dbReference type="GO" id="GO:0016787">
    <property type="term" value="F:hydrolase activity"/>
    <property type="evidence" value="ECO:0007669"/>
    <property type="project" value="UniProtKB-KW"/>
</dbReference>
<dbReference type="GeneID" id="107829249"/>
<dbReference type="Proteomes" id="UP000790787">
    <property type="component" value="Chromosome 1"/>
</dbReference>
<accession>A0A1S4DFH6</accession>
<dbReference type="KEGG" id="nta:107829249"/>
<dbReference type="RefSeq" id="XP_016512212.1">
    <property type="nucleotide sequence ID" value="XM_016656726.1"/>
</dbReference>
<keyword evidence="1" id="KW-0378">Hydrolase</keyword>
<dbReference type="STRING" id="4097.A0A1S4DFH6"/>
<sequence>MPTPVYKEEEVDISNRLIRDELCYNRRALAEEHEELVKNLTAEQNCIYKRIITAVNEDKGGRTGHSRFVIPLNLTKDSTCNIKQGSPLPNLIVKAKLIIWDKAPMMHRYCFEALDRTLRDILSVDM</sequence>
<keyword evidence="1" id="KW-0347">Helicase</keyword>
<keyword evidence="1" id="KW-0233">DNA recombination</keyword>
<dbReference type="GO" id="GO:0043139">
    <property type="term" value="F:5'-3' DNA helicase activity"/>
    <property type="evidence" value="ECO:0007669"/>
    <property type="project" value="UniProtKB-EC"/>
</dbReference>
<dbReference type="GO" id="GO:0000723">
    <property type="term" value="P:telomere maintenance"/>
    <property type="evidence" value="ECO:0007669"/>
    <property type="project" value="InterPro"/>
</dbReference>
<reference evidence="4" key="2">
    <citation type="submission" date="2025-08" db="UniProtKB">
        <authorList>
            <consortium name="RefSeq"/>
        </authorList>
    </citation>
    <scope>IDENTIFICATION</scope>
    <source>
        <tissue evidence="4">Leaf</tissue>
    </source>
</reference>
<keyword evidence="3" id="KW-1185">Reference proteome</keyword>
<reference evidence="3" key="1">
    <citation type="journal article" date="2014" name="Nat. Commun.">
        <title>The tobacco genome sequence and its comparison with those of tomato and potato.</title>
        <authorList>
            <person name="Sierro N."/>
            <person name="Battey J.N."/>
            <person name="Ouadi S."/>
            <person name="Bakaher N."/>
            <person name="Bovet L."/>
            <person name="Willig A."/>
            <person name="Goepfert S."/>
            <person name="Peitsch M.C."/>
            <person name="Ivanov N.V."/>
        </authorList>
    </citation>
    <scope>NUCLEOTIDE SEQUENCE [LARGE SCALE GENOMIC DNA]</scope>
</reference>
<keyword evidence="1" id="KW-0227">DNA damage</keyword>
<dbReference type="EC" id="5.6.2.3" evidence="1"/>
<gene>
    <name evidence="4" type="primary">LOC107829249</name>
</gene>
<evidence type="ECO:0000313" key="4">
    <source>
        <dbReference type="RefSeq" id="XP_016512212.1"/>
    </source>
</evidence>
<dbReference type="GO" id="GO:0006310">
    <property type="term" value="P:DNA recombination"/>
    <property type="evidence" value="ECO:0007669"/>
    <property type="project" value="UniProtKB-KW"/>
</dbReference>
<dbReference type="AlphaFoldDB" id="A0A1S4DFH6"/>
<dbReference type="InterPro" id="IPR010285">
    <property type="entry name" value="DNA_helicase_pif1-like_DEAD"/>
</dbReference>
<dbReference type="PaxDb" id="4097-A0A1S4DFH6"/>
<comment type="catalytic activity">
    <reaction evidence="1">
        <text>ATP + H2O = ADP + phosphate + H(+)</text>
        <dbReference type="Rhea" id="RHEA:13065"/>
        <dbReference type="ChEBI" id="CHEBI:15377"/>
        <dbReference type="ChEBI" id="CHEBI:15378"/>
        <dbReference type="ChEBI" id="CHEBI:30616"/>
        <dbReference type="ChEBI" id="CHEBI:43474"/>
        <dbReference type="ChEBI" id="CHEBI:456216"/>
        <dbReference type="EC" id="5.6.2.3"/>
    </reaction>
</comment>
<organism evidence="3 4">
    <name type="scientific">Nicotiana tabacum</name>
    <name type="common">Common tobacco</name>
    <dbReference type="NCBI Taxonomy" id="4097"/>
    <lineage>
        <taxon>Eukaryota</taxon>
        <taxon>Viridiplantae</taxon>
        <taxon>Streptophyta</taxon>
        <taxon>Embryophyta</taxon>
        <taxon>Tracheophyta</taxon>
        <taxon>Spermatophyta</taxon>
        <taxon>Magnoliopsida</taxon>
        <taxon>eudicotyledons</taxon>
        <taxon>Gunneridae</taxon>
        <taxon>Pentapetalae</taxon>
        <taxon>asterids</taxon>
        <taxon>lamiids</taxon>
        <taxon>Solanales</taxon>
        <taxon>Solanaceae</taxon>
        <taxon>Nicotianoideae</taxon>
        <taxon>Nicotianeae</taxon>
        <taxon>Nicotiana</taxon>
    </lineage>
</organism>
<dbReference type="GO" id="GO:0005524">
    <property type="term" value="F:ATP binding"/>
    <property type="evidence" value="ECO:0007669"/>
    <property type="project" value="UniProtKB-KW"/>
</dbReference>
<dbReference type="OrthoDB" id="1305652at2759"/>
<keyword evidence="1" id="KW-0234">DNA repair</keyword>
<keyword evidence="1" id="KW-0067">ATP-binding</keyword>
<feature type="domain" description="DNA helicase Pif1-like DEAD-box helicase" evidence="2">
    <location>
        <begin position="59"/>
        <end position="123"/>
    </location>
</feature>
<evidence type="ECO:0000256" key="1">
    <source>
        <dbReference type="RuleBase" id="RU363044"/>
    </source>
</evidence>
<keyword evidence="1" id="KW-0547">Nucleotide-binding</keyword>
<protein>
    <recommendedName>
        <fullName evidence="1">ATP-dependent DNA helicase</fullName>
        <ecNumber evidence="1">5.6.2.3</ecNumber>
    </recommendedName>
</protein>